<dbReference type="PANTHER" id="PTHR48080">
    <property type="entry name" value="D-GALACTONATE DEHYDRATASE-RELATED"/>
    <property type="match status" value="1"/>
</dbReference>
<dbReference type="Gene3D" id="3.30.390.10">
    <property type="entry name" value="Enolase-like, N-terminal domain"/>
    <property type="match status" value="1"/>
</dbReference>
<evidence type="ECO:0000313" key="3">
    <source>
        <dbReference type="EMBL" id="AYG63212.1"/>
    </source>
</evidence>
<dbReference type="Gene3D" id="3.20.20.120">
    <property type="entry name" value="Enolase-like C-terminal domain"/>
    <property type="match status" value="1"/>
</dbReference>
<dbReference type="InterPro" id="IPR029065">
    <property type="entry name" value="Enolase_C-like"/>
</dbReference>
<dbReference type="Pfam" id="PF13378">
    <property type="entry name" value="MR_MLE_C"/>
    <property type="match status" value="1"/>
</dbReference>
<dbReference type="EMBL" id="CP032695">
    <property type="protein sequence ID" value="AYG63212.1"/>
    <property type="molecule type" value="Genomic_DNA"/>
</dbReference>
<feature type="domain" description="Mandelate racemase/muconate lactonizing enzyme C-terminal" evidence="2">
    <location>
        <begin position="161"/>
        <end position="234"/>
    </location>
</feature>
<dbReference type="SUPFAM" id="SSF54826">
    <property type="entry name" value="Enolase N-terminal domain-like"/>
    <property type="match status" value="1"/>
</dbReference>
<dbReference type="Pfam" id="PF02746">
    <property type="entry name" value="MR_MLE_N"/>
    <property type="match status" value="1"/>
</dbReference>
<dbReference type="SFLD" id="SFLDG00179">
    <property type="entry name" value="mandelate_racemase"/>
    <property type="match status" value="1"/>
</dbReference>
<name>A0A387G5L5_9HYPH</name>
<dbReference type="GO" id="GO:0009063">
    <property type="term" value="P:amino acid catabolic process"/>
    <property type="evidence" value="ECO:0007669"/>
    <property type="project" value="InterPro"/>
</dbReference>
<keyword evidence="3" id="KW-0614">Plasmid</keyword>
<dbReference type="Proteomes" id="UP000282195">
    <property type="component" value="Plasmid pRCCGE525c"/>
</dbReference>
<dbReference type="InterPro" id="IPR034593">
    <property type="entry name" value="DgoD-like"/>
</dbReference>
<sequence>MRIESIESIFIDKYFFVEIRTDNGLVGLGEGGAWGFHEATAGAVTRFKDYLLGEDPLRIEHHWQYMYRWAHFRGSAIMAAISAIDIALWDIAGKHYEAPVHALLGGKVRDKARAYYHVFGETKEELFTGIENAKKMGFTAVGHLTPFLDSRREVPFFQTHAQKIGDAIDTVREYRKIAGRDMDLCIEIHRRMAPFEAVQLGRGIEEFLPLFMEDPVTPDNLDEMAYVADKIGIPIATGERMTSLWEFQMLLARNAVQMVRPDICIVGGISGARKIAALAEASHVGVVPHNPLSAVSTAACLQIAATAPNFVLQEFPNDTWDVTDKRPDTDSFLAGASQHDGEGFLTISDEPGIGITLRPDAATKYPYRPRKMHTRLHVDGSVVDQ</sequence>
<dbReference type="GO" id="GO:0016829">
    <property type="term" value="F:lyase activity"/>
    <property type="evidence" value="ECO:0007669"/>
    <property type="project" value="UniProtKB-KW"/>
</dbReference>
<dbReference type="InterPro" id="IPR018110">
    <property type="entry name" value="Mandel_Rmase/mucon_lact_enz_CS"/>
</dbReference>
<keyword evidence="4" id="KW-1185">Reference proteome</keyword>
<dbReference type="OrthoDB" id="9802699at2"/>
<dbReference type="InterPro" id="IPR013342">
    <property type="entry name" value="Mandelate_racemase_C"/>
</dbReference>
<protein>
    <submittedName>
        <fullName evidence="3">Mandelate racemase/muconate lactonizing enzyme family protein</fullName>
    </submittedName>
</protein>
<dbReference type="PANTHER" id="PTHR48080:SF2">
    <property type="entry name" value="D-GALACTONATE DEHYDRATASE"/>
    <property type="match status" value="1"/>
</dbReference>
<organism evidence="3 4">
    <name type="scientific">Rhizobium jaguaris</name>
    <dbReference type="NCBI Taxonomy" id="1312183"/>
    <lineage>
        <taxon>Bacteria</taxon>
        <taxon>Pseudomonadati</taxon>
        <taxon>Pseudomonadota</taxon>
        <taxon>Alphaproteobacteria</taxon>
        <taxon>Hyphomicrobiales</taxon>
        <taxon>Rhizobiaceae</taxon>
        <taxon>Rhizobium/Agrobacterium group</taxon>
        <taxon>Rhizobium</taxon>
    </lineage>
</organism>
<dbReference type="RefSeq" id="WP_120708120.1">
    <property type="nucleotide sequence ID" value="NZ_CP032695.1"/>
</dbReference>
<gene>
    <name evidence="3" type="ORF">CCGE525_31500</name>
</gene>
<accession>A0A387G5L5</accession>
<dbReference type="GO" id="GO:0000287">
    <property type="term" value="F:magnesium ion binding"/>
    <property type="evidence" value="ECO:0007669"/>
    <property type="project" value="UniProtKB-ARBA"/>
</dbReference>
<dbReference type="CDD" id="cd03316">
    <property type="entry name" value="MR_like"/>
    <property type="match status" value="1"/>
</dbReference>
<dbReference type="SMART" id="SM00922">
    <property type="entry name" value="MR_MLE"/>
    <property type="match status" value="1"/>
</dbReference>
<proteinExistence type="predicted"/>
<dbReference type="InterPro" id="IPR029017">
    <property type="entry name" value="Enolase-like_N"/>
</dbReference>
<keyword evidence="1" id="KW-0456">Lyase</keyword>
<dbReference type="KEGG" id="rjg:CCGE525_31500"/>
<dbReference type="AlphaFoldDB" id="A0A387G5L5"/>
<evidence type="ECO:0000256" key="1">
    <source>
        <dbReference type="ARBA" id="ARBA00023239"/>
    </source>
</evidence>
<dbReference type="InterPro" id="IPR013341">
    <property type="entry name" value="Mandelate_racemase_N_dom"/>
</dbReference>
<evidence type="ECO:0000313" key="4">
    <source>
        <dbReference type="Proteomes" id="UP000282195"/>
    </source>
</evidence>
<dbReference type="InterPro" id="IPR036849">
    <property type="entry name" value="Enolase-like_C_sf"/>
</dbReference>
<dbReference type="SFLD" id="SFLDS00001">
    <property type="entry name" value="Enolase"/>
    <property type="match status" value="1"/>
</dbReference>
<geneLocation type="plasmid" evidence="4">
    <name>prccge525c</name>
</geneLocation>
<evidence type="ECO:0000259" key="2">
    <source>
        <dbReference type="SMART" id="SM00922"/>
    </source>
</evidence>
<dbReference type="PROSITE" id="PS00908">
    <property type="entry name" value="MR_MLE_1"/>
    <property type="match status" value="1"/>
</dbReference>
<dbReference type="SUPFAM" id="SSF51604">
    <property type="entry name" value="Enolase C-terminal domain-like"/>
    <property type="match status" value="1"/>
</dbReference>
<reference evidence="3 4" key="1">
    <citation type="submission" date="2018-10" db="EMBL/GenBank/DDBJ databases">
        <title>Rhizobium etli, R. leguminosarum and a new Rhizobium genospecies from Phaseolus dumosus.</title>
        <authorList>
            <person name="Ramirez-Puebla S.T."/>
            <person name="Rogel-Hernandez M.A."/>
            <person name="Guerrero G."/>
            <person name="Ormeno-Orrillo E."/>
            <person name="Martinez-Romero J.C."/>
            <person name="Negrete-Yankelevich S."/>
            <person name="Martinez-Romero E."/>
        </authorList>
    </citation>
    <scope>NUCLEOTIDE SEQUENCE [LARGE SCALE GENOMIC DNA]</scope>
    <source>
        <strain evidence="3 4">CCGE525</strain>
        <plasmid evidence="4">prccge525c</plasmid>
    </source>
</reference>